<sequence length="116" mass="12231">MTPALATGILITSLVLAGWALVAALRERWLNRGHLALAAVIEVAVLAQVVIALVRMAGGEKAAEPATFIGYLLTVALLLPAATVLAYMEQTRWGSVIMAVAGAVVAVLMLRLQQVW</sequence>
<reference evidence="3" key="1">
    <citation type="journal article" date="2019" name="Int. J. Syst. Evol. Microbiol.">
        <title>The Global Catalogue of Microorganisms (GCM) 10K type strain sequencing project: providing services to taxonomists for standard genome sequencing and annotation.</title>
        <authorList>
            <consortium name="The Broad Institute Genomics Platform"/>
            <consortium name="The Broad Institute Genome Sequencing Center for Infectious Disease"/>
            <person name="Wu L."/>
            <person name="Ma J."/>
        </authorList>
    </citation>
    <scope>NUCLEOTIDE SEQUENCE [LARGE SCALE GENOMIC DNA]</scope>
    <source>
        <strain evidence="3">JCM 13249</strain>
    </source>
</reference>
<organism evidence="2 3">
    <name type="scientific">Luedemannella helvata</name>
    <dbReference type="NCBI Taxonomy" id="349315"/>
    <lineage>
        <taxon>Bacteria</taxon>
        <taxon>Bacillati</taxon>
        <taxon>Actinomycetota</taxon>
        <taxon>Actinomycetes</taxon>
        <taxon>Micromonosporales</taxon>
        <taxon>Micromonosporaceae</taxon>
        <taxon>Luedemannella</taxon>
    </lineage>
</organism>
<dbReference type="RefSeq" id="WP_344075879.1">
    <property type="nucleotide sequence ID" value="NZ_BAAALS010000001.1"/>
</dbReference>
<evidence type="ECO:0008006" key="4">
    <source>
        <dbReference type="Google" id="ProtNLM"/>
    </source>
</evidence>
<protein>
    <recommendedName>
        <fullName evidence="4">Integral membrane protein</fullName>
    </recommendedName>
</protein>
<feature type="transmembrane region" description="Helical" evidence="1">
    <location>
        <begin position="34"/>
        <end position="54"/>
    </location>
</feature>
<name>A0ABP4VRX6_9ACTN</name>
<gene>
    <name evidence="2" type="ORF">GCM10009681_03090</name>
</gene>
<dbReference type="EMBL" id="BAAALS010000001">
    <property type="protein sequence ID" value="GAA1736001.1"/>
    <property type="molecule type" value="Genomic_DNA"/>
</dbReference>
<dbReference type="Proteomes" id="UP001500655">
    <property type="component" value="Unassembled WGS sequence"/>
</dbReference>
<feature type="transmembrane region" description="Helical" evidence="1">
    <location>
        <begin position="93"/>
        <end position="112"/>
    </location>
</feature>
<evidence type="ECO:0000313" key="2">
    <source>
        <dbReference type="EMBL" id="GAA1736001.1"/>
    </source>
</evidence>
<evidence type="ECO:0000256" key="1">
    <source>
        <dbReference type="SAM" id="Phobius"/>
    </source>
</evidence>
<feature type="transmembrane region" description="Helical" evidence="1">
    <location>
        <begin position="66"/>
        <end position="87"/>
    </location>
</feature>
<comment type="caution">
    <text evidence="2">The sequence shown here is derived from an EMBL/GenBank/DDBJ whole genome shotgun (WGS) entry which is preliminary data.</text>
</comment>
<keyword evidence="3" id="KW-1185">Reference proteome</keyword>
<evidence type="ECO:0000313" key="3">
    <source>
        <dbReference type="Proteomes" id="UP001500655"/>
    </source>
</evidence>
<keyword evidence="1" id="KW-1133">Transmembrane helix</keyword>
<keyword evidence="1" id="KW-0812">Transmembrane</keyword>
<keyword evidence="1" id="KW-0472">Membrane</keyword>
<accession>A0ABP4VRX6</accession>
<proteinExistence type="predicted"/>